<sequence length="258" mass="28289">NYIGYYDEVLIAKYAANNREWWVSRRIDNGKLRIQFGDPIDGSFEGRVQTTNDVLISGTFVKVAFTYNAGTVFVYKNGARATVTSDGIIPASLYNGGEDLRIGIYGTGYPWAGITDEIRISDTDRSAAWVKASYESERDHLNDFGSEESRTVISISVDPSDIDFGNIYEGGSGTSSVTITNNGNVELSIEARLESEVPEGFYTAHLLMETSSVEEWFISSLVPDAFTTVFLDLIIPPGTEAGSKTANLIFWAETHALG</sequence>
<protein>
    <recommendedName>
        <fullName evidence="2">LamG-like jellyroll fold domain-containing protein</fullName>
    </recommendedName>
</protein>
<comment type="caution">
    <text evidence="1">The sequence shown here is derived from an EMBL/GenBank/DDBJ whole genome shotgun (WGS) entry which is preliminary data.</text>
</comment>
<dbReference type="Pfam" id="PF13385">
    <property type="entry name" value="Laminin_G_3"/>
    <property type="match status" value="1"/>
</dbReference>
<organism evidence="1">
    <name type="scientific">marine sediment metagenome</name>
    <dbReference type="NCBI Taxonomy" id="412755"/>
    <lineage>
        <taxon>unclassified sequences</taxon>
        <taxon>metagenomes</taxon>
        <taxon>ecological metagenomes</taxon>
    </lineage>
</organism>
<dbReference type="Gene3D" id="2.60.40.10">
    <property type="entry name" value="Immunoglobulins"/>
    <property type="match status" value="1"/>
</dbReference>
<proteinExistence type="predicted"/>
<reference evidence="1" key="1">
    <citation type="journal article" date="2014" name="Front. Microbiol.">
        <title>High frequency of phylogenetically diverse reductive dehalogenase-homologous genes in deep subseafloor sedimentary metagenomes.</title>
        <authorList>
            <person name="Kawai M."/>
            <person name="Futagami T."/>
            <person name="Toyoda A."/>
            <person name="Takaki Y."/>
            <person name="Nishi S."/>
            <person name="Hori S."/>
            <person name="Arai W."/>
            <person name="Tsubouchi T."/>
            <person name="Morono Y."/>
            <person name="Uchiyama I."/>
            <person name="Ito T."/>
            <person name="Fujiyama A."/>
            <person name="Inagaki F."/>
            <person name="Takami H."/>
        </authorList>
    </citation>
    <scope>NUCLEOTIDE SEQUENCE</scope>
    <source>
        <strain evidence="1">Expedition CK06-06</strain>
    </source>
</reference>
<dbReference type="InterPro" id="IPR013320">
    <property type="entry name" value="ConA-like_dom_sf"/>
</dbReference>
<gene>
    <name evidence="1" type="ORF">S01H4_24283</name>
</gene>
<name>X1ANX9_9ZZZZ</name>
<evidence type="ECO:0000313" key="1">
    <source>
        <dbReference type="EMBL" id="GAG84409.1"/>
    </source>
</evidence>
<feature type="non-terminal residue" evidence="1">
    <location>
        <position position="1"/>
    </location>
</feature>
<dbReference type="Gene3D" id="2.60.120.200">
    <property type="match status" value="1"/>
</dbReference>
<accession>X1ANX9</accession>
<dbReference type="EMBL" id="BART01011386">
    <property type="protein sequence ID" value="GAG84409.1"/>
    <property type="molecule type" value="Genomic_DNA"/>
</dbReference>
<dbReference type="AlphaFoldDB" id="X1ANX9"/>
<evidence type="ECO:0008006" key="2">
    <source>
        <dbReference type="Google" id="ProtNLM"/>
    </source>
</evidence>
<dbReference type="InterPro" id="IPR013783">
    <property type="entry name" value="Ig-like_fold"/>
</dbReference>
<dbReference type="SUPFAM" id="SSF49899">
    <property type="entry name" value="Concanavalin A-like lectins/glucanases"/>
    <property type="match status" value="1"/>
</dbReference>